<comment type="caution">
    <text evidence="1">The sequence shown here is derived from an EMBL/GenBank/DDBJ whole genome shotgun (WGS) entry which is preliminary data.</text>
</comment>
<evidence type="ECO:0000313" key="2">
    <source>
        <dbReference type="Proteomes" id="UP001359485"/>
    </source>
</evidence>
<dbReference type="Proteomes" id="UP001359485">
    <property type="component" value="Unassembled WGS sequence"/>
</dbReference>
<gene>
    <name evidence="1" type="ORF">RUM44_002948</name>
</gene>
<sequence length="226" mass="25678">MLNIGTIEDVLNSQELFRKLRSLSYLGDSTKNKTNQGESFSLSTNTFAAICKESSTMMNSFENSSPAEDEIHNPKIYNEIRVHFYDFIAAFVRSKECQSHLPWTNYMDGFGDTSHENHDKETTCEINSNVIDIVLWEDLLRHSTVAQDEPSDIELVLNLTFVCVQEVPKALASSRVLDLDERKDVFQTQFDDNSSPIPKYQLKHLYETLNSMCVTLSQGCDEAIAS</sequence>
<protein>
    <submittedName>
        <fullName evidence="1">Uncharacterized protein</fullName>
    </submittedName>
</protein>
<organism evidence="1 2">
    <name type="scientific">Polyplax serrata</name>
    <name type="common">Common mouse louse</name>
    <dbReference type="NCBI Taxonomy" id="468196"/>
    <lineage>
        <taxon>Eukaryota</taxon>
        <taxon>Metazoa</taxon>
        <taxon>Ecdysozoa</taxon>
        <taxon>Arthropoda</taxon>
        <taxon>Hexapoda</taxon>
        <taxon>Insecta</taxon>
        <taxon>Pterygota</taxon>
        <taxon>Neoptera</taxon>
        <taxon>Paraneoptera</taxon>
        <taxon>Psocodea</taxon>
        <taxon>Troctomorpha</taxon>
        <taxon>Phthiraptera</taxon>
        <taxon>Anoplura</taxon>
        <taxon>Polyplacidae</taxon>
        <taxon>Polyplax</taxon>
    </lineage>
</organism>
<reference evidence="1 2" key="1">
    <citation type="submission" date="2023-09" db="EMBL/GenBank/DDBJ databases">
        <title>Genomes of two closely related lineages of the louse Polyplax serrata with different host specificities.</title>
        <authorList>
            <person name="Martinu J."/>
            <person name="Tarabai H."/>
            <person name="Stefka J."/>
            <person name="Hypsa V."/>
        </authorList>
    </citation>
    <scope>NUCLEOTIDE SEQUENCE [LARGE SCALE GENOMIC DNA]</scope>
    <source>
        <strain evidence="1">98ZLc_SE</strain>
    </source>
</reference>
<dbReference type="EMBL" id="JAWJWF010000007">
    <property type="protein sequence ID" value="KAK6630779.1"/>
    <property type="molecule type" value="Genomic_DNA"/>
</dbReference>
<proteinExistence type="predicted"/>
<evidence type="ECO:0000313" key="1">
    <source>
        <dbReference type="EMBL" id="KAK6630779.1"/>
    </source>
</evidence>
<keyword evidence="2" id="KW-1185">Reference proteome</keyword>
<accession>A0ABR1AX53</accession>
<name>A0ABR1AX53_POLSC</name>